<dbReference type="EMBL" id="AP019377">
    <property type="protein sequence ID" value="BBH92159.1"/>
    <property type="molecule type" value="Genomic_DNA"/>
</dbReference>
<dbReference type="Gene3D" id="1.20.58.1000">
    <property type="entry name" value="Metal-sensitive repressor, helix protomer"/>
    <property type="match status" value="1"/>
</dbReference>
<sequence length="100" mass="11280">MLTQIAAVRSGLNRVAQAILEQYLHERMQKALAQRDASLAMHVLREALDRLLFSRQGPRRSSRLALPVHILAGQQSAREMTPRGESMVRVTLISSLHLQQ</sequence>
<organism evidence="1">
    <name type="scientific">Thermogemmatispora argillosa</name>
    <dbReference type="NCBI Taxonomy" id="2045280"/>
    <lineage>
        <taxon>Bacteria</taxon>
        <taxon>Bacillati</taxon>
        <taxon>Chloroflexota</taxon>
        <taxon>Ktedonobacteria</taxon>
        <taxon>Thermogemmatisporales</taxon>
        <taxon>Thermogemmatisporaceae</taxon>
        <taxon>Thermogemmatispora</taxon>
    </lineage>
</organism>
<dbReference type="GO" id="GO:0045892">
    <property type="term" value="P:negative regulation of DNA-templated transcription"/>
    <property type="evidence" value="ECO:0007669"/>
    <property type="project" value="UniProtKB-ARBA"/>
</dbReference>
<protein>
    <submittedName>
        <fullName evidence="1">Uncharacterized protein</fullName>
    </submittedName>
</protein>
<proteinExistence type="predicted"/>
<accession>A0A455SYI1</accession>
<dbReference type="AlphaFoldDB" id="A0A455SYI1"/>
<dbReference type="GO" id="GO:0046872">
    <property type="term" value="F:metal ion binding"/>
    <property type="evidence" value="ECO:0007669"/>
    <property type="project" value="InterPro"/>
</dbReference>
<reference evidence="1" key="1">
    <citation type="submission" date="2018-12" db="EMBL/GenBank/DDBJ databases">
        <title>Novel natural products biosynthetic potential of the class Ktedonobacteria.</title>
        <authorList>
            <person name="Zheng Y."/>
            <person name="Saitou A."/>
            <person name="Wang C.M."/>
            <person name="Toyoda A."/>
            <person name="Minakuchi Y."/>
            <person name="Sekiguchi Y."/>
            <person name="Ueda K."/>
            <person name="Takano H."/>
            <person name="Sakai Y."/>
            <person name="Yokota A."/>
            <person name="Yabe S."/>
        </authorList>
    </citation>
    <scope>NUCLEOTIDE SEQUENCE</scope>
    <source>
        <strain evidence="1">A3-2</strain>
    </source>
</reference>
<name>A0A455SYI1_9CHLR</name>
<dbReference type="Pfam" id="PF02583">
    <property type="entry name" value="Trns_repr_metal"/>
    <property type="match status" value="1"/>
</dbReference>
<dbReference type="GO" id="GO:0003677">
    <property type="term" value="F:DNA binding"/>
    <property type="evidence" value="ECO:0007669"/>
    <property type="project" value="InterPro"/>
</dbReference>
<evidence type="ECO:0000313" key="1">
    <source>
        <dbReference type="EMBL" id="BBH92159.1"/>
    </source>
</evidence>
<dbReference type="InterPro" id="IPR003735">
    <property type="entry name" value="Metal_Tscrpt_repr"/>
</dbReference>
<dbReference type="InterPro" id="IPR038390">
    <property type="entry name" value="Metal_Tscrpt_repr_sf"/>
</dbReference>
<gene>
    <name evidence="1" type="ORF">KTA_03580</name>
</gene>